<reference evidence="1 2" key="1">
    <citation type="submission" date="2018-11" db="EMBL/GenBank/DDBJ databases">
        <authorList>
            <consortium name="Pathogen Informatics"/>
        </authorList>
    </citation>
    <scope>NUCLEOTIDE SEQUENCE [LARGE SCALE GENOMIC DNA]</scope>
</reference>
<protein>
    <submittedName>
        <fullName evidence="1">Uncharacterized protein</fullName>
    </submittedName>
</protein>
<gene>
    <name evidence="1" type="ORF">SVUK_LOCUS14564</name>
</gene>
<sequence length="65" mass="7368">MCVSSSTTMSCPSSCSIVPCPFLRSCSLSSCICSFRRNTTVRSTAQQIRRKVDIRLRLFFNGKRR</sequence>
<name>A0A3P7J8E5_STRVU</name>
<evidence type="ECO:0000313" key="2">
    <source>
        <dbReference type="Proteomes" id="UP000270094"/>
    </source>
</evidence>
<dbReference type="AlphaFoldDB" id="A0A3P7J8E5"/>
<keyword evidence="2" id="KW-1185">Reference proteome</keyword>
<dbReference type="EMBL" id="UYYB01105586">
    <property type="protein sequence ID" value="VDM79566.1"/>
    <property type="molecule type" value="Genomic_DNA"/>
</dbReference>
<dbReference type="Proteomes" id="UP000270094">
    <property type="component" value="Unassembled WGS sequence"/>
</dbReference>
<proteinExistence type="predicted"/>
<accession>A0A3P7J8E5</accession>
<organism evidence="1 2">
    <name type="scientific">Strongylus vulgaris</name>
    <name type="common">Blood worm</name>
    <dbReference type="NCBI Taxonomy" id="40348"/>
    <lineage>
        <taxon>Eukaryota</taxon>
        <taxon>Metazoa</taxon>
        <taxon>Ecdysozoa</taxon>
        <taxon>Nematoda</taxon>
        <taxon>Chromadorea</taxon>
        <taxon>Rhabditida</taxon>
        <taxon>Rhabditina</taxon>
        <taxon>Rhabditomorpha</taxon>
        <taxon>Strongyloidea</taxon>
        <taxon>Strongylidae</taxon>
        <taxon>Strongylus</taxon>
    </lineage>
</organism>
<evidence type="ECO:0000313" key="1">
    <source>
        <dbReference type="EMBL" id="VDM79566.1"/>
    </source>
</evidence>